<evidence type="ECO:0000313" key="1">
    <source>
        <dbReference type="EMBL" id="MFC6870025.1"/>
    </source>
</evidence>
<keyword evidence="2" id="KW-1185">Reference proteome</keyword>
<evidence type="ECO:0000313" key="2">
    <source>
        <dbReference type="Proteomes" id="UP001596337"/>
    </source>
</evidence>
<dbReference type="Proteomes" id="UP001596337">
    <property type="component" value="Unassembled WGS sequence"/>
</dbReference>
<proteinExistence type="predicted"/>
<dbReference type="Gene3D" id="3.40.50.300">
    <property type="entry name" value="P-loop containing nucleotide triphosphate hydrolases"/>
    <property type="match status" value="1"/>
</dbReference>
<dbReference type="InterPro" id="IPR027417">
    <property type="entry name" value="P-loop_NTPase"/>
</dbReference>
<sequence>MSALVSDAPANALHVVLARNDLLVVAGIPGAGKSTLLREADNRVHAVVIDSETVACRLSRVVPAWLSYRLYRPVVHCVHRWRILRAALRFPGPVIAHVPATCARTRMLLVLFGVLARRTRRLLWISVDADDAYCAQLARGRVSSSRSFARHVHHAREIERVLQARGQLRGWHSVHLLRRPPRGTRLVLAAA</sequence>
<accession>A0ABW2C3X4</accession>
<gene>
    <name evidence="1" type="ORF">ACFQGD_23055</name>
</gene>
<organism evidence="1 2">
    <name type="scientific">Haloechinothrix salitolerans</name>
    <dbReference type="NCBI Taxonomy" id="926830"/>
    <lineage>
        <taxon>Bacteria</taxon>
        <taxon>Bacillati</taxon>
        <taxon>Actinomycetota</taxon>
        <taxon>Actinomycetes</taxon>
        <taxon>Pseudonocardiales</taxon>
        <taxon>Pseudonocardiaceae</taxon>
        <taxon>Haloechinothrix</taxon>
    </lineage>
</organism>
<protein>
    <submittedName>
        <fullName evidence="1">AAA family ATPase</fullName>
    </submittedName>
</protein>
<dbReference type="RefSeq" id="WP_345394070.1">
    <property type="nucleotide sequence ID" value="NZ_BAABLA010000021.1"/>
</dbReference>
<dbReference type="SUPFAM" id="SSF52540">
    <property type="entry name" value="P-loop containing nucleoside triphosphate hydrolases"/>
    <property type="match status" value="1"/>
</dbReference>
<dbReference type="EMBL" id="JBHSXX010000001">
    <property type="protein sequence ID" value="MFC6870025.1"/>
    <property type="molecule type" value="Genomic_DNA"/>
</dbReference>
<reference evidence="2" key="1">
    <citation type="journal article" date="2019" name="Int. J. Syst. Evol. Microbiol.">
        <title>The Global Catalogue of Microorganisms (GCM) 10K type strain sequencing project: providing services to taxonomists for standard genome sequencing and annotation.</title>
        <authorList>
            <consortium name="The Broad Institute Genomics Platform"/>
            <consortium name="The Broad Institute Genome Sequencing Center for Infectious Disease"/>
            <person name="Wu L."/>
            <person name="Ma J."/>
        </authorList>
    </citation>
    <scope>NUCLEOTIDE SEQUENCE [LARGE SCALE GENOMIC DNA]</scope>
    <source>
        <strain evidence="2">KCTC 32255</strain>
    </source>
</reference>
<dbReference type="Pfam" id="PF13671">
    <property type="entry name" value="AAA_33"/>
    <property type="match status" value="1"/>
</dbReference>
<comment type="caution">
    <text evidence="1">The sequence shown here is derived from an EMBL/GenBank/DDBJ whole genome shotgun (WGS) entry which is preliminary data.</text>
</comment>
<name>A0ABW2C3X4_9PSEU</name>